<dbReference type="PANTHER" id="PTHR16254">
    <property type="entry name" value="POTASSIUM/PROTON ANTIPORTER-RELATED"/>
    <property type="match status" value="1"/>
</dbReference>
<dbReference type="GO" id="GO:0015386">
    <property type="term" value="F:potassium:proton antiporter activity"/>
    <property type="evidence" value="ECO:0007669"/>
    <property type="project" value="InterPro"/>
</dbReference>
<dbReference type="InterPro" id="IPR038770">
    <property type="entry name" value="Na+/solute_symporter_sf"/>
</dbReference>
<feature type="signal peptide" evidence="10">
    <location>
        <begin position="1"/>
        <end position="38"/>
    </location>
</feature>
<dbReference type="Pfam" id="PF00999">
    <property type="entry name" value="Na_H_Exchanger"/>
    <property type="match status" value="1"/>
</dbReference>
<feature type="transmembrane region" description="Helical" evidence="9">
    <location>
        <begin position="268"/>
        <end position="293"/>
    </location>
</feature>
<dbReference type="InterPro" id="IPR006153">
    <property type="entry name" value="Cation/H_exchanger_TM"/>
</dbReference>
<proteinExistence type="predicted"/>
<evidence type="ECO:0000256" key="8">
    <source>
        <dbReference type="ARBA" id="ARBA00023136"/>
    </source>
</evidence>
<evidence type="ECO:0000256" key="4">
    <source>
        <dbReference type="ARBA" id="ARBA00022692"/>
    </source>
</evidence>
<evidence type="ECO:0000256" key="10">
    <source>
        <dbReference type="SAM" id="SignalP"/>
    </source>
</evidence>
<evidence type="ECO:0000256" key="6">
    <source>
        <dbReference type="ARBA" id="ARBA00022989"/>
    </source>
</evidence>
<comment type="caution">
    <text evidence="12">The sequence shown here is derived from an EMBL/GenBank/DDBJ whole genome shotgun (WGS) entry which is preliminary data.</text>
</comment>
<evidence type="ECO:0000256" key="2">
    <source>
        <dbReference type="ARBA" id="ARBA00022448"/>
    </source>
</evidence>
<organism evidence="12 13">
    <name type="scientific">Rhododendron griersonianum</name>
    <dbReference type="NCBI Taxonomy" id="479676"/>
    <lineage>
        <taxon>Eukaryota</taxon>
        <taxon>Viridiplantae</taxon>
        <taxon>Streptophyta</taxon>
        <taxon>Embryophyta</taxon>
        <taxon>Tracheophyta</taxon>
        <taxon>Spermatophyta</taxon>
        <taxon>Magnoliopsida</taxon>
        <taxon>eudicotyledons</taxon>
        <taxon>Gunneridae</taxon>
        <taxon>Pentapetalae</taxon>
        <taxon>asterids</taxon>
        <taxon>Ericales</taxon>
        <taxon>Ericaceae</taxon>
        <taxon>Ericoideae</taxon>
        <taxon>Rhodoreae</taxon>
        <taxon>Rhododendron</taxon>
    </lineage>
</organism>
<dbReference type="Gene3D" id="1.20.1530.20">
    <property type="match status" value="1"/>
</dbReference>
<reference evidence="12" key="1">
    <citation type="submission" date="2020-08" db="EMBL/GenBank/DDBJ databases">
        <title>Plant Genome Project.</title>
        <authorList>
            <person name="Zhang R.-G."/>
        </authorList>
    </citation>
    <scope>NUCLEOTIDE SEQUENCE</scope>
    <source>
        <strain evidence="12">WSP0</strain>
        <tissue evidence="12">Leaf</tissue>
    </source>
</reference>
<evidence type="ECO:0000256" key="7">
    <source>
        <dbReference type="ARBA" id="ARBA00023065"/>
    </source>
</evidence>
<dbReference type="InterPro" id="IPR045158">
    <property type="entry name" value="KEA4/5/6-like"/>
</dbReference>
<feature type="transmembrane region" description="Helical" evidence="9">
    <location>
        <begin position="299"/>
        <end position="319"/>
    </location>
</feature>
<keyword evidence="2" id="KW-0813">Transport</keyword>
<keyword evidence="6 9" id="KW-1133">Transmembrane helix</keyword>
<dbReference type="GO" id="GO:0016020">
    <property type="term" value="C:membrane"/>
    <property type="evidence" value="ECO:0007669"/>
    <property type="project" value="UniProtKB-SubCell"/>
</dbReference>
<evidence type="ECO:0000256" key="9">
    <source>
        <dbReference type="SAM" id="Phobius"/>
    </source>
</evidence>
<evidence type="ECO:0000256" key="1">
    <source>
        <dbReference type="ARBA" id="ARBA00004141"/>
    </source>
</evidence>
<feature type="transmembrane region" description="Helical" evidence="9">
    <location>
        <begin position="242"/>
        <end position="261"/>
    </location>
</feature>
<dbReference type="Proteomes" id="UP000823749">
    <property type="component" value="Chromosome 11"/>
</dbReference>
<feature type="domain" description="Cation/H+ exchanger transmembrane" evidence="11">
    <location>
        <begin position="198"/>
        <end position="565"/>
    </location>
</feature>
<keyword evidence="13" id="KW-1185">Reference proteome</keyword>
<feature type="transmembrane region" description="Helical" evidence="9">
    <location>
        <begin position="459"/>
        <end position="479"/>
    </location>
</feature>
<comment type="subcellular location">
    <subcellularLocation>
        <location evidence="1">Membrane</location>
        <topology evidence="1">Multi-pass membrane protein</topology>
    </subcellularLocation>
</comment>
<keyword evidence="4 9" id="KW-0812">Transmembrane</keyword>
<feature type="transmembrane region" description="Helical" evidence="9">
    <location>
        <begin position="485"/>
        <end position="503"/>
    </location>
</feature>
<keyword evidence="3" id="KW-0050">Antiport</keyword>
<dbReference type="EMBL" id="JACTNZ010000011">
    <property type="protein sequence ID" value="KAG5524701.1"/>
    <property type="molecule type" value="Genomic_DNA"/>
</dbReference>
<feature type="transmembrane region" description="Helical" evidence="9">
    <location>
        <begin position="515"/>
        <end position="533"/>
    </location>
</feature>
<feature type="transmembrane region" description="Helical" evidence="9">
    <location>
        <begin position="331"/>
        <end position="350"/>
    </location>
</feature>
<evidence type="ECO:0000256" key="5">
    <source>
        <dbReference type="ARBA" id="ARBA00022729"/>
    </source>
</evidence>
<keyword evidence="8 9" id="KW-0472">Membrane</keyword>
<keyword evidence="5 10" id="KW-0732">Signal</keyword>
<evidence type="ECO:0000313" key="13">
    <source>
        <dbReference type="Proteomes" id="UP000823749"/>
    </source>
</evidence>
<evidence type="ECO:0000256" key="3">
    <source>
        <dbReference type="ARBA" id="ARBA00022449"/>
    </source>
</evidence>
<feature type="transmembrane region" description="Helical" evidence="9">
    <location>
        <begin position="545"/>
        <end position="564"/>
    </location>
</feature>
<accession>A0AAV6I811</accession>
<dbReference type="PANTHER" id="PTHR16254:SF14">
    <property type="entry name" value="TRANSMEMBRANE AND COILED-COIL DOMAIN-CONTAINING PROTEIN 3"/>
    <property type="match status" value="1"/>
</dbReference>
<feature type="chain" id="PRO_5043462131" description="Cation/H+ exchanger transmembrane domain-containing protein" evidence="10">
    <location>
        <begin position="39"/>
        <end position="613"/>
    </location>
</feature>
<dbReference type="AlphaFoldDB" id="A0AAV6I811"/>
<name>A0AAV6I811_9ERIC</name>
<sequence length="613" mass="66254">MRRRSFSRLSVLCAASFFLLFSLLLFLSLASLPSPSLATAAALSDQSDVVSNSTVVESTSGSDNASRSFLKEDTFADIIDRALEKEFTENDQTGVNDTGGFNNSVAEQQVGDTMFLTFLNSAVLETVARVKTKKNDTKEDKPFQLHHVFNLDNENRAEETPTLIDRKDNVFIISNFKSKYPVLQLDLRLISDLVVVIVSATGGGIAFACAGQPVITGYLLAGSLVGPGGLDFVSEMVQVETVAQFGVIFLLFALGLEFSTAKLRVVRAVAVLGGFLQIVLFMFLCGIIAALCGGKLTEGIFVGVFLSMSSTAVVLKYLMEKNSTNSLHGQVTIGILILQDCAVGLLFALLPVLGGTSGVLQGIMSMTKSLVVLIAFLAILSILSRTCVPWFLKLMINLSKSSQTNELYQLASVAFCLLVAWCSDKLGLSLELGSFAAGVMISTTDLAQHTLEQVEPIRNLFAALFLASIGMLIHVHFLWNHVDILLASVILVFIVKSILITVVVKGFGYNNRTSVLVGMSLAQIGEFAFVLLSRASNLHLVEGKLYLLLLGTTALSLVTTPLLFKLIPAVVRLGVLLRWFNPDTQNEIGFKGDLRLETAKQRISIISKGPLDS</sequence>
<evidence type="ECO:0000313" key="12">
    <source>
        <dbReference type="EMBL" id="KAG5524701.1"/>
    </source>
</evidence>
<evidence type="ECO:0000259" key="11">
    <source>
        <dbReference type="Pfam" id="PF00999"/>
    </source>
</evidence>
<gene>
    <name evidence="12" type="ORF">RHGRI_031393</name>
</gene>
<feature type="transmembrane region" description="Helical" evidence="9">
    <location>
        <begin position="370"/>
        <end position="392"/>
    </location>
</feature>
<protein>
    <recommendedName>
        <fullName evidence="11">Cation/H+ exchanger transmembrane domain-containing protein</fullName>
    </recommendedName>
</protein>
<keyword evidence="7" id="KW-0406">Ion transport</keyword>